<keyword evidence="1" id="KW-0812">Transmembrane</keyword>
<keyword evidence="4" id="KW-1185">Reference proteome</keyword>
<sequence>MMATDELCGISWRKSSYSAGDNGNCLEVADGVPDGLPVRDSKAAPAGPVVTFSAAAWAAFVGGVVKR</sequence>
<dbReference type="Pfam" id="PF04149">
    <property type="entry name" value="DUF397"/>
    <property type="match status" value="1"/>
</dbReference>
<evidence type="ECO:0000313" key="4">
    <source>
        <dbReference type="Proteomes" id="UP000295345"/>
    </source>
</evidence>
<feature type="transmembrane region" description="Helical" evidence="1">
    <location>
        <begin position="46"/>
        <end position="65"/>
    </location>
</feature>
<keyword evidence="1" id="KW-1133">Transmembrane helix</keyword>
<dbReference type="AlphaFoldDB" id="A0A4R4TKK9"/>
<accession>A0A4R4TKK9</accession>
<reference evidence="3 4" key="1">
    <citation type="submission" date="2019-03" db="EMBL/GenBank/DDBJ databases">
        <title>Draft genome sequences of novel Actinobacteria.</title>
        <authorList>
            <person name="Sahin N."/>
            <person name="Ay H."/>
            <person name="Saygin H."/>
        </authorList>
    </citation>
    <scope>NUCLEOTIDE SEQUENCE [LARGE SCALE GENOMIC DNA]</scope>
    <source>
        <strain evidence="3 4">DSM 41900</strain>
    </source>
</reference>
<protein>
    <submittedName>
        <fullName evidence="3">DUF397 domain-containing protein</fullName>
    </submittedName>
</protein>
<dbReference type="Proteomes" id="UP000295345">
    <property type="component" value="Unassembled WGS sequence"/>
</dbReference>
<dbReference type="OrthoDB" id="4570646at2"/>
<proteinExistence type="predicted"/>
<organism evidence="3 4">
    <name type="scientific">Streptomyces hainanensis</name>
    <dbReference type="NCBI Taxonomy" id="402648"/>
    <lineage>
        <taxon>Bacteria</taxon>
        <taxon>Bacillati</taxon>
        <taxon>Actinomycetota</taxon>
        <taxon>Actinomycetes</taxon>
        <taxon>Kitasatosporales</taxon>
        <taxon>Streptomycetaceae</taxon>
        <taxon>Streptomyces</taxon>
    </lineage>
</organism>
<evidence type="ECO:0000256" key="1">
    <source>
        <dbReference type="SAM" id="Phobius"/>
    </source>
</evidence>
<keyword evidence="1" id="KW-0472">Membrane</keyword>
<dbReference type="EMBL" id="SMKI01000079">
    <property type="protein sequence ID" value="TDC76334.1"/>
    <property type="molecule type" value="Genomic_DNA"/>
</dbReference>
<evidence type="ECO:0000313" key="3">
    <source>
        <dbReference type="EMBL" id="TDC76334.1"/>
    </source>
</evidence>
<comment type="caution">
    <text evidence="3">The sequence shown here is derived from an EMBL/GenBank/DDBJ whole genome shotgun (WGS) entry which is preliminary data.</text>
</comment>
<gene>
    <name evidence="3" type="ORF">E1283_10030</name>
</gene>
<name>A0A4R4TKK9_9ACTN</name>
<feature type="domain" description="DUF397" evidence="2">
    <location>
        <begin position="11"/>
        <end position="64"/>
    </location>
</feature>
<evidence type="ECO:0000259" key="2">
    <source>
        <dbReference type="Pfam" id="PF04149"/>
    </source>
</evidence>
<dbReference type="InterPro" id="IPR007278">
    <property type="entry name" value="DUF397"/>
</dbReference>